<reference evidence="1" key="1">
    <citation type="submission" date="2022-08" db="EMBL/GenBank/DDBJ databases">
        <title>Genome Sequence of Fusarium decemcellulare.</title>
        <authorList>
            <person name="Buettner E."/>
        </authorList>
    </citation>
    <scope>NUCLEOTIDE SEQUENCE</scope>
    <source>
        <strain evidence="1">Babe19</strain>
    </source>
</reference>
<gene>
    <name evidence="1" type="ORF">NM208_g3165</name>
</gene>
<comment type="caution">
    <text evidence="1">The sequence shown here is derived from an EMBL/GenBank/DDBJ whole genome shotgun (WGS) entry which is preliminary data.</text>
</comment>
<keyword evidence="2" id="KW-1185">Reference proteome</keyword>
<protein>
    <submittedName>
        <fullName evidence="1">Uncharacterized protein</fullName>
    </submittedName>
</protein>
<evidence type="ECO:0000313" key="2">
    <source>
        <dbReference type="Proteomes" id="UP001148629"/>
    </source>
</evidence>
<accession>A0ACC1SQ76</accession>
<sequence length="114" mass="12917">MAAEAFFNDAKIGFQTAFEHATKSKEEAEGAYNQEKEVGLVENKTFDQWWPQNYPAYAAAKQAYQASRARYEQALGQVNAQGLRDWQDKIRQSALDNRRPDGSPDFDVLIGPDE</sequence>
<evidence type="ECO:0000313" key="1">
    <source>
        <dbReference type="EMBL" id="KAJ3544230.1"/>
    </source>
</evidence>
<name>A0ACC1SQ76_9HYPO</name>
<dbReference type="Proteomes" id="UP001148629">
    <property type="component" value="Unassembled WGS sequence"/>
</dbReference>
<organism evidence="1 2">
    <name type="scientific">Fusarium decemcellulare</name>
    <dbReference type="NCBI Taxonomy" id="57161"/>
    <lineage>
        <taxon>Eukaryota</taxon>
        <taxon>Fungi</taxon>
        <taxon>Dikarya</taxon>
        <taxon>Ascomycota</taxon>
        <taxon>Pezizomycotina</taxon>
        <taxon>Sordariomycetes</taxon>
        <taxon>Hypocreomycetidae</taxon>
        <taxon>Hypocreales</taxon>
        <taxon>Nectriaceae</taxon>
        <taxon>Fusarium</taxon>
        <taxon>Fusarium decemcellulare species complex</taxon>
    </lineage>
</organism>
<dbReference type="EMBL" id="JANRMS010000205">
    <property type="protein sequence ID" value="KAJ3544230.1"/>
    <property type="molecule type" value="Genomic_DNA"/>
</dbReference>
<proteinExistence type="predicted"/>